<evidence type="ECO:0000256" key="2">
    <source>
        <dbReference type="ARBA" id="ARBA00029447"/>
    </source>
</evidence>
<dbReference type="SMART" id="SM00283">
    <property type="entry name" value="MA"/>
    <property type="match status" value="1"/>
</dbReference>
<dbReference type="Gene3D" id="1.10.287.950">
    <property type="entry name" value="Methyl-accepting chemotaxis protein"/>
    <property type="match status" value="1"/>
</dbReference>
<proteinExistence type="inferred from homology"/>
<dbReference type="SUPFAM" id="SSF58104">
    <property type="entry name" value="Methyl-accepting chemotaxis protein (MCP) signaling domain"/>
    <property type="match status" value="1"/>
</dbReference>
<reference evidence="8 9" key="1">
    <citation type="submission" date="2017-03" db="EMBL/GenBank/DDBJ databases">
        <authorList>
            <person name="Afonso C.L."/>
            <person name="Miller P.J."/>
            <person name="Scott M.A."/>
            <person name="Spackman E."/>
            <person name="Goraichik I."/>
            <person name="Dimitrov K.M."/>
            <person name="Suarez D.L."/>
            <person name="Swayne D.E."/>
        </authorList>
    </citation>
    <scope>NUCLEOTIDE SEQUENCE [LARGE SCALE GENOMIC DNA]</scope>
    <source>
        <strain evidence="8 9">CECT 7751</strain>
    </source>
</reference>
<dbReference type="Pfam" id="PF00672">
    <property type="entry name" value="HAMP"/>
    <property type="match status" value="1"/>
</dbReference>
<dbReference type="SMART" id="SM00304">
    <property type="entry name" value="HAMP"/>
    <property type="match status" value="2"/>
</dbReference>
<dbReference type="GO" id="GO:0016020">
    <property type="term" value="C:membrane"/>
    <property type="evidence" value="ECO:0007669"/>
    <property type="project" value="InterPro"/>
</dbReference>
<protein>
    <submittedName>
        <fullName evidence="8">Methyl-accepting chemotaxis protein III</fullName>
    </submittedName>
</protein>
<dbReference type="InterPro" id="IPR004089">
    <property type="entry name" value="MCPsignal_dom"/>
</dbReference>
<feature type="transmembrane region" description="Helical" evidence="5">
    <location>
        <begin position="467"/>
        <end position="486"/>
    </location>
</feature>
<feature type="domain" description="HAMP" evidence="7">
    <location>
        <begin position="560"/>
        <end position="603"/>
    </location>
</feature>
<feature type="transmembrane region" description="Helical" evidence="5">
    <location>
        <begin position="15"/>
        <end position="37"/>
    </location>
</feature>
<keyword evidence="5" id="KW-0812">Transmembrane</keyword>
<keyword evidence="5" id="KW-0472">Membrane</keyword>
<comment type="similarity">
    <text evidence="2">Belongs to the methyl-accepting chemotaxis (MCP) protein family.</text>
</comment>
<evidence type="ECO:0000256" key="4">
    <source>
        <dbReference type="SAM" id="Coils"/>
    </source>
</evidence>
<dbReference type="GO" id="GO:0007165">
    <property type="term" value="P:signal transduction"/>
    <property type="evidence" value="ECO:0007669"/>
    <property type="project" value="UniProtKB-KW"/>
</dbReference>
<keyword evidence="4" id="KW-0175">Coiled coil</keyword>
<feature type="domain" description="HAMP" evidence="7">
    <location>
        <begin position="484"/>
        <end position="537"/>
    </location>
</feature>
<dbReference type="InterPro" id="IPR003660">
    <property type="entry name" value="HAMP_dom"/>
</dbReference>
<dbReference type="SUPFAM" id="SSF158472">
    <property type="entry name" value="HAMP domain-like"/>
    <property type="match status" value="1"/>
</dbReference>
<dbReference type="Pfam" id="PF00015">
    <property type="entry name" value="MCPsignal"/>
    <property type="match status" value="1"/>
</dbReference>
<dbReference type="RefSeq" id="WP_085887445.1">
    <property type="nucleotide sequence ID" value="NZ_FWFN01000003.1"/>
</dbReference>
<keyword evidence="5" id="KW-1133">Transmembrane helix</keyword>
<gene>
    <name evidence="8" type="primary">trg_2</name>
    <name evidence="8" type="ORF">PSM7751_01559</name>
</gene>
<feature type="coiled-coil region" evidence="4">
    <location>
        <begin position="534"/>
        <end position="561"/>
    </location>
</feature>
<accession>A0A1X6YZG2</accession>
<evidence type="ECO:0000313" key="9">
    <source>
        <dbReference type="Proteomes" id="UP000193963"/>
    </source>
</evidence>
<dbReference type="PROSITE" id="PS50885">
    <property type="entry name" value="HAMP"/>
    <property type="match status" value="2"/>
</dbReference>
<dbReference type="InterPro" id="IPR051310">
    <property type="entry name" value="MCP_chemotaxis"/>
</dbReference>
<keyword evidence="9" id="KW-1185">Reference proteome</keyword>
<evidence type="ECO:0000256" key="1">
    <source>
        <dbReference type="ARBA" id="ARBA00022500"/>
    </source>
</evidence>
<dbReference type="PROSITE" id="PS50111">
    <property type="entry name" value="CHEMOTAXIS_TRANSDUC_2"/>
    <property type="match status" value="1"/>
</dbReference>
<dbReference type="Gene3D" id="6.10.340.10">
    <property type="match status" value="1"/>
</dbReference>
<dbReference type="CDD" id="cd11386">
    <property type="entry name" value="MCP_signal"/>
    <property type="match status" value="1"/>
</dbReference>
<dbReference type="Proteomes" id="UP000193963">
    <property type="component" value="Unassembled WGS sequence"/>
</dbReference>
<dbReference type="PANTHER" id="PTHR43531:SF11">
    <property type="entry name" value="METHYL-ACCEPTING CHEMOTAXIS PROTEIN 3"/>
    <property type="match status" value="1"/>
</dbReference>
<organism evidence="8 9">
    <name type="scientific">Pseudooceanicola marinus</name>
    <dbReference type="NCBI Taxonomy" id="396013"/>
    <lineage>
        <taxon>Bacteria</taxon>
        <taxon>Pseudomonadati</taxon>
        <taxon>Pseudomonadota</taxon>
        <taxon>Alphaproteobacteria</taxon>
        <taxon>Rhodobacterales</taxon>
        <taxon>Paracoccaceae</taxon>
        <taxon>Pseudooceanicola</taxon>
    </lineage>
</organism>
<dbReference type="OrthoDB" id="354287at2"/>
<dbReference type="PANTHER" id="PTHR43531">
    <property type="entry name" value="PROTEIN ICFG"/>
    <property type="match status" value="1"/>
</dbReference>
<keyword evidence="1" id="KW-0145">Chemotaxis</keyword>
<evidence type="ECO:0000256" key="5">
    <source>
        <dbReference type="SAM" id="Phobius"/>
    </source>
</evidence>
<dbReference type="EMBL" id="FWFN01000003">
    <property type="protein sequence ID" value="SLN36291.1"/>
    <property type="molecule type" value="Genomic_DNA"/>
</dbReference>
<dbReference type="GO" id="GO:0006935">
    <property type="term" value="P:chemotaxis"/>
    <property type="evidence" value="ECO:0007669"/>
    <property type="project" value="UniProtKB-KW"/>
</dbReference>
<name>A0A1X6YZG2_9RHOB</name>
<evidence type="ECO:0000259" key="7">
    <source>
        <dbReference type="PROSITE" id="PS50885"/>
    </source>
</evidence>
<sequence length="876" mass="91074">MSLVRRVTGSIGTKVTLILLAMAATTAVGGATALMVFDRIARDMDRLTGEMLVQVEHSAELIGAADLARDTVTRTLLAATPEALEEARADTATVLSQLERRISALPPDAAHDLGPAFDEVSAGLRRLADSRAATFASEARIDELILDLQTQMGAMQRGLVELADDAYFDVVLRGEETMASVAGTLQRLSEEGFAVVSAVLETRADLNLLTGLALAAGASASPGEAAILRDLAQAARGRLDQRLEELADNPAVAMPGAPIREAMAVFSAAINSGRVAADSLRGEVLAARQSSDVVLAIAVDDLLFDLTLGAEAASAENGATIQGLLDEEFGFLMDLVVLNGALGDFAAAALQIVSGADADAVGVAADALRSAAGHLSDRRDLQDGRIAGEVDRLVALAAPDTGLAAARLATLSATADAEAASIGAVDRVIAIAERAAELGADSRDQIDRMAETITEDVAGAGRRMRDMALASAGVLVLALLLTWALILRPLGAISRTTERLAGGDLGPVTGFDRQHGEVGRIARALKIFRDGLVERAEVSRAAEAEREARRQEQEAMMALLARALERLSAGDLTVRIGTQMQGGYAKLRDDFNAAVETLEASVRSLATSGQSIAGASSEITNVSRELAARSEQTAGTLAATALSIDKLSASISDTAQASGEARDAATRARLRADESVSVVHQTIGAMEQIRSSSKKIEQIIDMIETITFQTNLLALNAGVEAARAGETGRGFAVVASEVRALAQRSKEAAEEITGLVQESRRQVDVGFDLVSRARGTIEDISETVGMATGLMASISDAVVKQSSNLSDINASMSSLDEATMKNTAMLEEVSSANVALNEEAQGMAGAIAQFKVTLDGAAAHFDTGLGTCDGRAAQVA</sequence>
<evidence type="ECO:0000256" key="3">
    <source>
        <dbReference type="PROSITE-ProRule" id="PRU00284"/>
    </source>
</evidence>
<keyword evidence="3" id="KW-0807">Transducer</keyword>
<feature type="domain" description="Methyl-accepting transducer" evidence="6">
    <location>
        <begin position="608"/>
        <end position="837"/>
    </location>
</feature>
<evidence type="ECO:0000313" key="8">
    <source>
        <dbReference type="EMBL" id="SLN36291.1"/>
    </source>
</evidence>
<dbReference type="AlphaFoldDB" id="A0A1X6YZG2"/>
<evidence type="ECO:0000259" key="6">
    <source>
        <dbReference type="PROSITE" id="PS50111"/>
    </source>
</evidence>